<evidence type="ECO:0000313" key="4">
    <source>
        <dbReference type="Proteomes" id="UP000248745"/>
    </source>
</evidence>
<dbReference type="RefSeq" id="WP_110999444.1">
    <property type="nucleotide sequence ID" value="NZ_QKTW01000018.1"/>
</dbReference>
<keyword evidence="4" id="KW-1185">Reference proteome</keyword>
<protein>
    <recommendedName>
        <fullName evidence="2">DUF6089 domain-containing protein</fullName>
    </recommendedName>
</protein>
<evidence type="ECO:0000256" key="1">
    <source>
        <dbReference type="SAM" id="SignalP"/>
    </source>
</evidence>
<accession>A0A2W2B7V3</accession>
<dbReference type="OrthoDB" id="654178at2"/>
<feature type="chain" id="PRO_5016119455" description="DUF6089 domain-containing protein" evidence="1">
    <location>
        <begin position="19"/>
        <end position="287"/>
    </location>
</feature>
<comment type="caution">
    <text evidence="3">The sequence shown here is derived from an EMBL/GenBank/DDBJ whole genome shotgun (WGS) entry which is preliminary data.</text>
</comment>
<feature type="signal peptide" evidence="1">
    <location>
        <begin position="1"/>
        <end position="18"/>
    </location>
</feature>
<proteinExistence type="predicted"/>
<sequence length="287" mass="32248">MKRFLLSLALLLPMCSQAQSHHEIGIMAGVSNYYGDLQDKVFADYGYKPMGGIIYKYFFNPHLGLRFGASYAQITAADSLSGSQVKRDRNLSFASSIFEVHGGLELNFLPIDIDRMKVTPYIFAGIGVFYYNPYASAPTGEKVYLRPLSTEGQGLPQYPDRKEYGPIGVSFPIGGGMKFLVGKTLVITTELGFRYTTTDYLDDVSKSYVNLDTLAAFKGAQAAQMSFRGDETKNWDGHYYPDYKYQRGDSKANDWYWFGGVSVSIYFRAFGNVGQYIQAHCPKMFKH</sequence>
<reference evidence="3 4" key="1">
    <citation type="submission" date="2018-06" db="EMBL/GenBank/DDBJ databases">
        <title>Mucibacter soli gen. nov., sp. nov., a new member of the family Chitinophagaceae producing mucin.</title>
        <authorList>
            <person name="Kim M.-K."/>
            <person name="Park S."/>
            <person name="Kim T.-S."/>
            <person name="Joung Y."/>
            <person name="Han J.-H."/>
            <person name="Kim S.B."/>
        </authorList>
    </citation>
    <scope>NUCLEOTIDE SEQUENCE [LARGE SCALE GENOMIC DNA]</scope>
    <source>
        <strain evidence="3 4">R1-15</strain>
    </source>
</reference>
<dbReference type="SUPFAM" id="SSF56925">
    <property type="entry name" value="OMPA-like"/>
    <property type="match status" value="1"/>
</dbReference>
<dbReference type="InterPro" id="IPR045743">
    <property type="entry name" value="DUF6089"/>
</dbReference>
<dbReference type="AlphaFoldDB" id="A0A2W2B7V3"/>
<dbReference type="Pfam" id="PF19573">
    <property type="entry name" value="DUF6089"/>
    <property type="match status" value="1"/>
</dbReference>
<dbReference type="EMBL" id="QKTW01000018">
    <property type="protein sequence ID" value="PZF72349.1"/>
    <property type="molecule type" value="Genomic_DNA"/>
</dbReference>
<feature type="domain" description="DUF6089" evidence="2">
    <location>
        <begin position="3"/>
        <end position="133"/>
    </location>
</feature>
<name>A0A2W2B7V3_9BACT</name>
<organism evidence="3 4">
    <name type="scientific">Taibaiella soli</name>
    <dbReference type="NCBI Taxonomy" id="1649169"/>
    <lineage>
        <taxon>Bacteria</taxon>
        <taxon>Pseudomonadati</taxon>
        <taxon>Bacteroidota</taxon>
        <taxon>Chitinophagia</taxon>
        <taxon>Chitinophagales</taxon>
        <taxon>Chitinophagaceae</taxon>
        <taxon>Taibaiella</taxon>
    </lineage>
</organism>
<dbReference type="Gene3D" id="2.40.160.20">
    <property type="match status" value="1"/>
</dbReference>
<evidence type="ECO:0000259" key="2">
    <source>
        <dbReference type="Pfam" id="PF19573"/>
    </source>
</evidence>
<dbReference type="InterPro" id="IPR011250">
    <property type="entry name" value="OMP/PagP_B-barrel"/>
</dbReference>
<gene>
    <name evidence="3" type="ORF">DN068_13420</name>
</gene>
<evidence type="ECO:0000313" key="3">
    <source>
        <dbReference type="EMBL" id="PZF72349.1"/>
    </source>
</evidence>
<keyword evidence="1" id="KW-0732">Signal</keyword>
<dbReference type="Proteomes" id="UP000248745">
    <property type="component" value="Unassembled WGS sequence"/>
</dbReference>